<evidence type="ECO:0000259" key="1">
    <source>
        <dbReference type="PROSITE" id="PS50004"/>
    </source>
</evidence>
<dbReference type="InParanoid" id="H3GUD9"/>
<dbReference type="Pfam" id="PF00168">
    <property type="entry name" value="C2"/>
    <property type="match status" value="1"/>
</dbReference>
<dbReference type="eggNOG" id="ENOG502RDYD">
    <property type="taxonomic scope" value="Eukaryota"/>
</dbReference>
<evidence type="ECO:0000313" key="3">
    <source>
        <dbReference type="Proteomes" id="UP000005238"/>
    </source>
</evidence>
<reference evidence="2" key="2">
    <citation type="submission" date="2015-06" db="UniProtKB">
        <authorList>
            <consortium name="EnsemblProtists"/>
        </authorList>
    </citation>
    <scope>IDENTIFICATION</scope>
    <source>
        <strain evidence="2">Pr102</strain>
    </source>
</reference>
<dbReference type="Proteomes" id="UP000005238">
    <property type="component" value="Unassembled WGS sequence"/>
</dbReference>
<evidence type="ECO:0000313" key="2">
    <source>
        <dbReference type="EnsemblProtists" id="Phyra80833"/>
    </source>
</evidence>
<dbReference type="PROSITE" id="PS50004">
    <property type="entry name" value="C2"/>
    <property type="match status" value="1"/>
</dbReference>
<dbReference type="SMART" id="SM00239">
    <property type="entry name" value="C2"/>
    <property type="match status" value="1"/>
</dbReference>
<dbReference type="CDD" id="cd00030">
    <property type="entry name" value="C2"/>
    <property type="match status" value="1"/>
</dbReference>
<sequence length="281" mass="30205">MTSYGEDTFTLFLRVQSAQNLSTRAGAAFCTMLVWSNSSKGGLGKSTTQPKCTTLKRIRGNQPVEWNEELQVTVTDPATEVLTVRVKDQGDSLVASCNIYLAHLRPGQALNQWFQLHPSGHICLKLVLNPNQRIPSRNLTPVNNSPYSTEFQALLELELKKRAATTNQSPLPANIAALVEMQNKAQENAWLVANQRIQQQQQAFNNQLQAQNAARYQQQSRAPSFHEMMGTAANASTIAANLQQLNGGGNAGVGTGGLGTVASIALGAFGLGPLGALFGSS</sequence>
<dbReference type="STRING" id="164328.H3GUD9"/>
<dbReference type="AlphaFoldDB" id="H3GUD9"/>
<feature type="domain" description="C2" evidence="1">
    <location>
        <begin position="1"/>
        <end position="114"/>
    </location>
</feature>
<dbReference type="VEuPathDB" id="FungiDB:KRP23_11478"/>
<accession>H3GUD9</accession>
<dbReference type="SUPFAM" id="SSF49562">
    <property type="entry name" value="C2 domain (Calcium/lipid-binding domain, CaLB)"/>
    <property type="match status" value="1"/>
</dbReference>
<dbReference type="VEuPathDB" id="FungiDB:KRP22_8602"/>
<proteinExistence type="predicted"/>
<dbReference type="OMA" id="HIHLKLV"/>
<dbReference type="InterPro" id="IPR035892">
    <property type="entry name" value="C2_domain_sf"/>
</dbReference>
<reference evidence="3" key="1">
    <citation type="journal article" date="2006" name="Science">
        <title>Phytophthora genome sequences uncover evolutionary origins and mechanisms of pathogenesis.</title>
        <authorList>
            <person name="Tyler B.M."/>
            <person name="Tripathy S."/>
            <person name="Zhang X."/>
            <person name="Dehal P."/>
            <person name="Jiang R.H."/>
            <person name="Aerts A."/>
            <person name="Arredondo F.D."/>
            <person name="Baxter L."/>
            <person name="Bensasson D."/>
            <person name="Beynon J.L."/>
            <person name="Chapman J."/>
            <person name="Damasceno C.M."/>
            <person name="Dorrance A.E."/>
            <person name="Dou D."/>
            <person name="Dickerman A.W."/>
            <person name="Dubchak I.L."/>
            <person name="Garbelotto M."/>
            <person name="Gijzen M."/>
            <person name="Gordon S.G."/>
            <person name="Govers F."/>
            <person name="Grunwald N.J."/>
            <person name="Huang W."/>
            <person name="Ivors K.L."/>
            <person name="Jones R.W."/>
            <person name="Kamoun S."/>
            <person name="Krampis K."/>
            <person name="Lamour K.H."/>
            <person name="Lee M.K."/>
            <person name="McDonald W.H."/>
            <person name="Medina M."/>
            <person name="Meijer H.J."/>
            <person name="Nordberg E.K."/>
            <person name="Maclean D.J."/>
            <person name="Ospina-Giraldo M.D."/>
            <person name="Morris P.F."/>
            <person name="Phuntumart V."/>
            <person name="Putnam N.H."/>
            <person name="Rash S."/>
            <person name="Rose J.K."/>
            <person name="Sakihama Y."/>
            <person name="Salamov A.A."/>
            <person name="Savidor A."/>
            <person name="Scheuring C.F."/>
            <person name="Smith B.M."/>
            <person name="Sobral B.W."/>
            <person name="Terry A."/>
            <person name="Torto-Alalibo T.A."/>
            <person name="Win J."/>
            <person name="Xu Z."/>
            <person name="Zhang H."/>
            <person name="Grigoriev I.V."/>
            <person name="Rokhsar D.S."/>
            <person name="Boore J.L."/>
        </authorList>
    </citation>
    <scope>NUCLEOTIDE SEQUENCE [LARGE SCALE GENOMIC DNA]</scope>
    <source>
        <strain evidence="3">Pr102</strain>
    </source>
</reference>
<dbReference type="HOGENOM" id="CLU_086524_0_0_1"/>
<protein>
    <recommendedName>
        <fullName evidence="1">C2 domain-containing protein</fullName>
    </recommendedName>
</protein>
<dbReference type="EMBL" id="DS566050">
    <property type="status" value="NOT_ANNOTATED_CDS"/>
    <property type="molecule type" value="Genomic_DNA"/>
</dbReference>
<dbReference type="Gene3D" id="2.60.40.150">
    <property type="entry name" value="C2 domain"/>
    <property type="match status" value="1"/>
</dbReference>
<organism evidence="2 3">
    <name type="scientific">Phytophthora ramorum</name>
    <name type="common">Sudden oak death agent</name>
    <dbReference type="NCBI Taxonomy" id="164328"/>
    <lineage>
        <taxon>Eukaryota</taxon>
        <taxon>Sar</taxon>
        <taxon>Stramenopiles</taxon>
        <taxon>Oomycota</taxon>
        <taxon>Peronosporomycetes</taxon>
        <taxon>Peronosporales</taxon>
        <taxon>Peronosporaceae</taxon>
        <taxon>Phytophthora</taxon>
    </lineage>
</organism>
<name>H3GUD9_PHYRM</name>
<dbReference type="EnsemblProtists" id="Phyra80833">
    <property type="protein sequence ID" value="Phyra80833"/>
    <property type="gene ID" value="Phyra80833"/>
</dbReference>
<keyword evidence="3" id="KW-1185">Reference proteome</keyword>
<dbReference type="InterPro" id="IPR000008">
    <property type="entry name" value="C2_dom"/>
</dbReference>